<dbReference type="Pfam" id="PF11209">
    <property type="entry name" value="LmeA"/>
    <property type="match status" value="1"/>
</dbReference>
<protein>
    <recommendedName>
        <fullName evidence="3">DUF2993 domain-containing protein</fullName>
    </recommendedName>
</protein>
<dbReference type="InterPro" id="IPR021373">
    <property type="entry name" value="DUF2993"/>
</dbReference>
<comment type="caution">
    <text evidence="1">The sequence shown here is derived from an EMBL/GenBank/DDBJ whole genome shotgun (WGS) entry which is preliminary data.</text>
</comment>
<proteinExistence type="predicted"/>
<dbReference type="EMBL" id="PQWO01000043">
    <property type="protein sequence ID" value="PZD70328.1"/>
    <property type="molecule type" value="Genomic_DNA"/>
</dbReference>
<evidence type="ECO:0000313" key="2">
    <source>
        <dbReference type="Proteomes" id="UP000248857"/>
    </source>
</evidence>
<keyword evidence="2" id="KW-1185">Reference proteome</keyword>
<sequence length="251" mass="28643">MFANLSIPMNATAQGVDQFVSKVMTGAIAALLKRTEKLDVRVRAEPVAKLFHGSIDGFDFIGQGLLMHSGLQVDRMEFYLQALSIDFGALLRGQVQLRQSTQSSMRVVLTEEDLTAAFNASFLTEKLQQLSYGGQPLLFEKTRISINEDQFLRMQSWVYFGQVEQMLEIDITARLDFKGRRKLQFVEVTYGGDQRAIELGQMLTRHVNNLMDLDQFSFDGMKRRVDLLRLKDQQLTPYGVAYMEKFPQQHG</sequence>
<organism evidence="1 2">
    <name type="scientific">Acaryochloris thomasi RCC1774</name>
    <dbReference type="NCBI Taxonomy" id="1764569"/>
    <lineage>
        <taxon>Bacteria</taxon>
        <taxon>Bacillati</taxon>
        <taxon>Cyanobacteriota</taxon>
        <taxon>Cyanophyceae</taxon>
        <taxon>Acaryochloridales</taxon>
        <taxon>Acaryochloridaceae</taxon>
        <taxon>Acaryochloris</taxon>
        <taxon>Acaryochloris thomasi</taxon>
    </lineage>
</organism>
<dbReference type="Proteomes" id="UP000248857">
    <property type="component" value="Unassembled WGS sequence"/>
</dbReference>
<evidence type="ECO:0000313" key="1">
    <source>
        <dbReference type="EMBL" id="PZD70328.1"/>
    </source>
</evidence>
<name>A0A2W1J814_9CYAN</name>
<dbReference type="AlphaFoldDB" id="A0A2W1J814"/>
<dbReference type="RefSeq" id="WP_110989126.1">
    <property type="nucleotide sequence ID" value="NZ_CAWNWM010000043.1"/>
</dbReference>
<evidence type="ECO:0008006" key="3">
    <source>
        <dbReference type="Google" id="ProtNLM"/>
    </source>
</evidence>
<reference evidence="1 2" key="1">
    <citation type="journal article" date="2018" name="Sci. Rep.">
        <title>A novel species of the marine cyanobacterium Acaryochloris with a unique pigment content and lifestyle.</title>
        <authorList>
            <person name="Partensky F."/>
            <person name="Six C."/>
            <person name="Ratin M."/>
            <person name="Garczarek L."/>
            <person name="Vaulot D."/>
            <person name="Probert I."/>
            <person name="Calteau A."/>
            <person name="Gourvil P."/>
            <person name="Marie D."/>
            <person name="Grebert T."/>
            <person name="Bouchier C."/>
            <person name="Le Panse S."/>
            <person name="Gachenot M."/>
            <person name="Rodriguez F."/>
            <person name="Garrido J.L."/>
        </authorList>
    </citation>
    <scope>NUCLEOTIDE SEQUENCE [LARGE SCALE GENOMIC DNA]</scope>
    <source>
        <strain evidence="1 2">RCC1774</strain>
    </source>
</reference>
<gene>
    <name evidence="1" type="ORF">C1752_14073</name>
</gene>
<dbReference type="OrthoDB" id="507589at2"/>
<accession>A0A2W1J814</accession>